<dbReference type="PANTHER" id="PTHR33395">
    <property type="entry name" value="TRANSCRIPTASE, PUTATIVE-RELATED-RELATED"/>
    <property type="match status" value="1"/>
</dbReference>
<organism evidence="1 2">
    <name type="scientific">Willisornis vidua</name>
    <name type="common">Xingu scale-backed antbird</name>
    <dbReference type="NCBI Taxonomy" id="1566151"/>
    <lineage>
        <taxon>Eukaryota</taxon>
        <taxon>Metazoa</taxon>
        <taxon>Chordata</taxon>
        <taxon>Craniata</taxon>
        <taxon>Vertebrata</taxon>
        <taxon>Euteleostomi</taxon>
        <taxon>Archelosauria</taxon>
        <taxon>Archosauria</taxon>
        <taxon>Dinosauria</taxon>
        <taxon>Saurischia</taxon>
        <taxon>Theropoda</taxon>
        <taxon>Coelurosauria</taxon>
        <taxon>Aves</taxon>
        <taxon>Neognathae</taxon>
        <taxon>Neoaves</taxon>
        <taxon>Telluraves</taxon>
        <taxon>Australaves</taxon>
        <taxon>Passeriformes</taxon>
        <taxon>Thamnophilidae</taxon>
        <taxon>Willisornis</taxon>
    </lineage>
</organism>
<gene>
    <name evidence="1" type="ORF">WISP_76580</name>
</gene>
<keyword evidence="2" id="KW-1185">Reference proteome</keyword>
<protein>
    <recommendedName>
        <fullName evidence="3">RNA-directed DNA polymerase from mobile element jockey</fullName>
    </recommendedName>
</protein>
<dbReference type="PANTHER" id="PTHR33395:SF22">
    <property type="entry name" value="REVERSE TRANSCRIPTASE DOMAIN-CONTAINING PROTEIN"/>
    <property type="match status" value="1"/>
</dbReference>
<reference evidence="1" key="1">
    <citation type="submission" date="2019-10" db="EMBL/GenBank/DDBJ databases">
        <authorList>
            <person name="Soares A.E.R."/>
            <person name="Aleixo A."/>
            <person name="Schneider P."/>
            <person name="Miyaki C.Y."/>
            <person name="Schneider M.P."/>
            <person name="Mello C."/>
            <person name="Vasconcelos A.T.R."/>
        </authorList>
    </citation>
    <scope>NUCLEOTIDE SEQUENCE</scope>
    <source>
        <tissue evidence="1">Muscle</tissue>
    </source>
</reference>
<comment type="caution">
    <text evidence="1">The sequence shown here is derived from an EMBL/GenBank/DDBJ whole genome shotgun (WGS) entry which is preliminary data.</text>
</comment>
<dbReference type="Proteomes" id="UP001145742">
    <property type="component" value="Unassembled WGS sequence"/>
</dbReference>
<evidence type="ECO:0008006" key="3">
    <source>
        <dbReference type="Google" id="ProtNLM"/>
    </source>
</evidence>
<evidence type="ECO:0000313" key="2">
    <source>
        <dbReference type="Proteomes" id="UP001145742"/>
    </source>
</evidence>
<dbReference type="EMBL" id="WHWB01033922">
    <property type="protein sequence ID" value="KAJ7415704.1"/>
    <property type="molecule type" value="Genomic_DNA"/>
</dbReference>
<accession>A0ABQ9DC16</accession>
<evidence type="ECO:0000313" key="1">
    <source>
        <dbReference type="EMBL" id="KAJ7415704.1"/>
    </source>
</evidence>
<name>A0ABQ9DC16_9PASS</name>
<sequence length="225" mass="25489">MGLALGSSGSILEPAGIGSIRHDETFVSFSQKPPLQLPQYLNFAKSPLISRLTSVTANTSSRETKDNVLNLKDENKEKVIEGHKENKRTLYIHVYVYAYAQSTLLSLFKAVYNFALKPIQILIFTTKTGGLQNNWPLELIDNDRKLNNPPKFQEDTVSDLLKHLDPQKSMGPDGIHPTVMRELAEELTKPLYIICQQFWLSGEVPDDWKLANVMPIHKMGWKKDP</sequence>
<proteinExistence type="predicted"/>